<dbReference type="GO" id="GO:0005886">
    <property type="term" value="C:plasma membrane"/>
    <property type="evidence" value="ECO:0007669"/>
    <property type="project" value="TreeGrafter"/>
</dbReference>
<gene>
    <name evidence="2" type="ORF">METZ01_LOCUS220776</name>
</gene>
<dbReference type="InterPro" id="IPR036259">
    <property type="entry name" value="MFS_trans_sf"/>
</dbReference>
<dbReference type="GO" id="GO:0008643">
    <property type="term" value="P:carbohydrate transport"/>
    <property type="evidence" value="ECO:0007669"/>
    <property type="project" value="InterPro"/>
</dbReference>
<feature type="transmembrane region" description="Helical" evidence="1">
    <location>
        <begin position="426"/>
        <end position="444"/>
    </location>
</feature>
<feature type="transmembrane region" description="Helical" evidence="1">
    <location>
        <begin position="135"/>
        <end position="154"/>
    </location>
</feature>
<sequence length="510" mass="58209">DPLVGYYSDRLRSKWGRRHPFMYAAAIPVTLSFYFLWSPPDNLINNPHTIMGLFFYLLICAIIIRVFITFYEIPSIALGPELTANYVERTSLMSYRYFFGWFGGLTTYNLVWWYYAPKYETEIYTSGRFNPDLWPEWGLVAALLIFLGIVVTSLGTHKHIPNLIEPPKRKQKEIPEGFKDISIFNRTLTFNFPLPTLNLSFQGVLLYSIKLSFYVVFFWIFSNTLRIFGFIVASLFPNLIESLQQTEFFIRSLAKEVAETLTINRSYKFLFFCGLLVSVAGGIEAAFAVIFDSYFWELDDDEMLIRGTSIYLAPIIAIFLAPMFSDKFGKKQTVLSIWAFQIIFAALPFALRYWDLTYGTSLFPTNDSSYLLPVLCIHVVINVAAGIIVFSTMGSMIMDLVEDIQLETGRREEGILFSARTFADKAVSGFGLTLAGVILTFIAFPDNTQIREIYNGTVPSEILADLALWYIPICIVAFGSALIMVRGYTLSRNKHEENITNPDTKVWKGD</sequence>
<protein>
    <recommendedName>
        <fullName evidence="3">Major facilitator superfamily (MFS) profile domain-containing protein</fullName>
    </recommendedName>
</protein>
<feature type="transmembrane region" description="Helical" evidence="1">
    <location>
        <begin position="94"/>
        <end position="115"/>
    </location>
</feature>
<dbReference type="AlphaFoldDB" id="A0A382FZ76"/>
<dbReference type="SUPFAM" id="SSF103473">
    <property type="entry name" value="MFS general substrate transporter"/>
    <property type="match status" value="1"/>
</dbReference>
<feature type="transmembrane region" description="Helical" evidence="1">
    <location>
        <begin position="20"/>
        <end position="37"/>
    </location>
</feature>
<feature type="transmembrane region" description="Helical" evidence="1">
    <location>
        <begin position="303"/>
        <end position="321"/>
    </location>
</feature>
<reference evidence="2" key="1">
    <citation type="submission" date="2018-05" db="EMBL/GenBank/DDBJ databases">
        <authorList>
            <person name="Lanie J.A."/>
            <person name="Ng W.-L."/>
            <person name="Kazmierczak K.M."/>
            <person name="Andrzejewski T.M."/>
            <person name="Davidsen T.M."/>
            <person name="Wayne K.J."/>
            <person name="Tettelin H."/>
            <person name="Glass J.I."/>
            <person name="Rusch D."/>
            <person name="Podicherti R."/>
            <person name="Tsui H.-C.T."/>
            <person name="Winkler M.E."/>
        </authorList>
    </citation>
    <scope>NUCLEOTIDE SEQUENCE</scope>
</reference>
<accession>A0A382FZ76</accession>
<name>A0A382FZ76_9ZZZZ</name>
<feature type="transmembrane region" description="Helical" evidence="1">
    <location>
        <begin position="333"/>
        <end position="351"/>
    </location>
</feature>
<feature type="transmembrane region" description="Helical" evidence="1">
    <location>
        <begin position="269"/>
        <end position="291"/>
    </location>
</feature>
<dbReference type="GO" id="GO:0015293">
    <property type="term" value="F:symporter activity"/>
    <property type="evidence" value="ECO:0007669"/>
    <property type="project" value="InterPro"/>
</dbReference>
<feature type="non-terminal residue" evidence="2">
    <location>
        <position position="1"/>
    </location>
</feature>
<evidence type="ECO:0000313" key="2">
    <source>
        <dbReference type="EMBL" id="SVB67922.1"/>
    </source>
</evidence>
<dbReference type="PANTHER" id="PTHR11328:SF28">
    <property type="entry name" value="MAJOR FACILITATOR SUPERFAMILY DOMAIN-CONTAINING PROTEIN 12"/>
    <property type="match status" value="1"/>
</dbReference>
<feature type="transmembrane region" description="Helical" evidence="1">
    <location>
        <begin position="49"/>
        <end position="73"/>
    </location>
</feature>
<evidence type="ECO:0000256" key="1">
    <source>
        <dbReference type="SAM" id="Phobius"/>
    </source>
</evidence>
<dbReference type="PANTHER" id="PTHR11328">
    <property type="entry name" value="MAJOR FACILITATOR SUPERFAMILY DOMAIN-CONTAINING PROTEIN"/>
    <property type="match status" value="1"/>
</dbReference>
<keyword evidence="1" id="KW-0472">Membrane</keyword>
<feature type="transmembrane region" description="Helical" evidence="1">
    <location>
        <begin position="467"/>
        <end position="485"/>
    </location>
</feature>
<keyword evidence="1" id="KW-0812">Transmembrane</keyword>
<dbReference type="Pfam" id="PF13347">
    <property type="entry name" value="MFS_2"/>
    <property type="match status" value="2"/>
</dbReference>
<organism evidence="2">
    <name type="scientific">marine metagenome</name>
    <dbReference type="NCBI Taxonomy" id="408172"/>
    <lineage>
        <taxon>unclassified sequences</taxon>
        <taxon>metagenomes</taxon>
        <taxon>ecological metagenomes</taxon>
    </lineage>
</organism>
<feature type="transmembrane region" description="Helical" evidence="1">
    <location>
        <begin position="371"/>
        <end position="390"/>
    </location>
</feature>
<dbReference type="EMBL" id="UINC01052509">
    <property type="protein sequence ID" value="SVB67922.1"/>
    <property type="molecule type" value="Genomic_DNA"/>
</dbReference>
<feature type="non-terminal residue" evidence="2">
    <location>
        <position position="510"/>
    </location>
</feature>
<proteinExistence type="predicted"/>
<dbReference type="InterPro" id="IPR039672">
    <property type="entry name" value="MFS_2"/>
</dbReference>
<evidence type="ECO:0008006" key="3">
    <source>
        <dbReference type="Google" id="ProtNLM"/>
    </source>
</evidence>
<keyword evidence="1" id="KW-1133">Transmembrane helix</keyword>